<evidence type="ECO:0000313" key="2">
    <source>
        <dbReference type="Proteomes" id="UP000243515"/>
    </source>
</evidence>
<gene>
    <name evidence="1" type="ORF">Egran_03118</name>
</gene>
<proteinExistence type="predicted"/>
<dbReference type="AlphaFoldDB" id="A0A232LYA2"/>
<evidence type="ECO:0000313" key="1">
    <source>
        <dbReference type="EMBL" id="OXV09119.1"/>
    </source>
</evidence>
<protein>
    <submittedName>
        <fullName evidence="1">Uncharacterized protein</fullName>
    </submittedName>
</protein>
<organism evidence="1 2">
    <name type="scientific">Elaphomyces granulatus</name>
    <dbReference type="NCBI Taxonomy" id="519963"/>
    <lineage>
        <taxon>Eukaryota</taxon>
        <taxon>Fungi</taxon>
        <taxon>Dikarya</taxon>
        <taxon>Ascomycota</taxon>
        <taxon>Pezizomycotina</taxon>
        <taxon>Eurotiomycetes</taxon>
        <taxon>Eurotiomycetidae</taxon>
        <taxon>Eurotiales</taxon>
        <taxon>Elaphomycetaceae</taxon>
        <taxon>Elaphomyces</taxon>
    </lineage>
</organism>
<accession>A0A232LYA2</accession>
<name>A0A232LYA2_9EURO</name>
<reference evidence="1 2" key="1">
    <citation type="journal article" date="2015" name="Environ. Microbiol.">
        <title>Metagenome sequence of Elaphomyces granulatus from sporocarp tissue reveals Ascomycota ectomycorrhizal fingerprints of genome expansion and a Proteobacteria-rich microbiome.</title>
        <authorList>
            <person name="Quandt C.A."/>
            <person name="Kohler A."/>
            <person name="Hesse C.N."/>
            <person name="Sharpton T.J."/>
            <person name="Martin F."/>
            <person name="Spatafora J.W."/>
        </authorList>
    </citation>
    <scope>NUCLEOTIDE SEQUENCE [LARGE SCALE GENOMIC DNA]</scope>
    <source>
        <strain evidence="1 2">OSC145934</strain>
    </source>
</reference>
<dbReference type="EMBL" id="NPHW01003700">
    <property type="protein sequence ID" value="OXV09119.1"/>
    <property type="molecule type" value="Genomic_DNA"/>
</dbReference>
<keyword evidence="2" id="KW-1185">Reference proteome</keyword>
<dbReference type="Proteomes" id="UP000243515">
    <property type="component" value="Unassembled WGS sequence"/>
</dbReference>
<comment type="caution">
    <text evidence="1">The sequence shown here is derived from an EMBL/GenBank/DDBJ whole genome shotgun (WGS) entry which is preliminary data.</text>
</comment>
<sequence>MRLCADDLLGLLYYDIRVL</sequence>